<evidence type="ECO:0000256" key="1">
    <source>
        <dbReference type="SAM" id="MobiDB-lite"/>
    </source>
</evidence>
<accession>A0A7C9E2K4</accession>
<dbReference type="EMBL" id="GISG01181485">
    <property type="protein sequence ID" value="MBA4653965.1"/>
    <property type="molecule type" value="Transcribed_RNA"/>
</dbReference>
<feature type="compositionally biased region" description="Basic and acidic residues" evidence="1">
    <location>
        <begin position="18"/>
        <end position="45"/>
    </location>
</feature>
<dbReference type="AlphaFoldDB" id="A0A7C9E2K4"/>
<proteinExistence type="predicted"/>
<protein>
    <submittedName>
        <fullName evidence="2">Uncharacterized protein</fullName>
    </submittedName>
</protein>
<reference evidence="2" key="2">
    <citation type="submission" date="2020-07" db="EMBL/GenBank/DDBJ databases">
        <authorList>
            <person name="Vera ALvarez R."/>
            <person name="Arias-Moreno D.M."/>
            <person name="Jimenez-Jacinto V."/>
            <person name="Jimenez-Bremont J.F."/>
            <person name="Swaminathan K."/>
            <person name="Moose S.P."/>
            <person name="Guerrero-Gonzalez M.L."/>
            <person name="Marino-Ramirez L."/>
            <person name="Landsman D."/>
            <person name="Rodriguez-Kessler M."/>
            <person name="Delgado-Sanchez P."/>
        </authorList>
    </citation>
    <scope>NUCLEOTIDE SEQUENCE</scope>
    <source>
        <tissue evidence="2">Cladode</tissue>
    </source>
</reference>
<organism evidence="2">
    <name type="scientific">Opuntia streptacantha</name>
    <name type="common">Prickly pear cactus</name>
    <name type="synonym">Opuntia cardona</name>
    <dbReference type="NCBI Taxonomy" id="393608"/>
    <lineage>
        <taxon>Eukaryota</taxon>
        <taxon>Viridiplantae</taxon>
        <taxon>Streptophyta</taxon>
        <taxon>Embryophyta</taxon>
        <taxon>Tracheophyta</taxon>
        <taxon>Spermatophyta</taxon>
        <taxon>Magnoliopsida</taxon>
        <taxon>eudicotyledons</taxon>
        <taxon>Gunneridae</taxon>
        <taxon>Pentapetalae</taxon>
        <taxon>Caryophyllales</taxon>
        <taxon>Cactineae</taxon>
        <taxon>Cactaceae</taxon>
        <taxon>Opuntioideae</taxon>
        <taxon>Opuntia</taxon>
    </lineage>
</organism>
<name>A0A7C9E2K4_OPUST</name>
<reference evidence="2" key="1">
    <citation type="journal article" date="2013" name="J. Plant Res.">
        <title>Effect of fungi and light on seed germination of three Opuntia species from semiarid lands of central Mexico.</title>
        <authorList>
            <person name="Delgado-Sanchez P."/>
            <person name="Jimenez-Bremont J.F."/>
            <person name="Guerrero-Gonzalez Mde L."/>
            <person name="Flores J."/>
        </authorList>
    </citation>
    <scope>NUCLEOTIDE SEQUENCE</scope>
    <source>
        <tissue evidence="2">Cladode</tissue>
    </source>
</reference>
<feature type="region of interest" description="Disordered" evidence="1">
    <location>
        <begin position="1"/>
        <end position="45"/>
    </location>
</feature>
<feature type="compositionally biased region" description="Polar residues" evidence="1">
    <location>
        <begin position="1"/>
        <end position="17"/>
    </location>
</feature>
<evidence type="ECO:0000313" key="2">
    <source>
        <dbReference type="EMBL" id="MBA4653965.1"/>
    </source>
</evidence>
<sequence>MSPSTDLRSPNYNTHYIHQNDDVPLPEHHKQTNKHVEGETESKRESLRFGELFLPPLSSSQMLGDLSQGLQITPNNGIHKQACLLLSVTRGCVNNVRFHHDGPAVVLPAVE</sequence>